<dbReference type="InterPro" id="IPR014327">
    <property type="entry name" value="RNA_pol_sigma70_bacteroid"/>
</dbReference>
<dbReference type="NCBIfam" id="TIGR02937">
    <property type="entry name" value="sigma70-ECF"/>
    <property type="match status" value="1"/>
</dbReference>
<dbReference type="InterPro" id="IPR013324">
    <property type="entry name" value="RNA_pol_sigma_r3/r4-like"/>
</dbReference>
<evidence type="ECO:0000313" key="7">
    <source>
        <dbReference type="EMBL" id="WWV65371.1"/>
    </source>
</evidence>
<accession>A0ABZ2IIM5</accession>
<dbReference type="PANTHER" id="PTHR43133:SF46">
    <property type="entry name" value="RNA POLYMERASE SIGMA-70 FACTOR ECF SUBFAMILY"/>
    <property type="match status" value="1"/>
</dbReference>
<gene>
    <name evidence="7" type="ORF">NEE14_010140</name>
</gene>
<dbReference type="Gene3D" id="1.10.1740.10">
    <property type="match status" value="1"/>
</dbReference>
<dbReference type="SUPFAM" id="SSF88946">
    <property type="entry name" value="Sigma2 domain of RNA polymerase sigma factors"/>
    <property type="match status" value="1"/>
</dbReference>
<dbReference type="InterPro" id="IPR014284">
    <property type="entry name" value="RNA_pol_sigma-70_dom"/>
</dbReference>
<dbReference type="EMBL" id="CP146284">
    <property type="protein sequence ID" value="WWV65371.1"/>
    <property type="molecule type" value="Genomic_DNA"/>
</dbReference>
<dbReference type="InterPro" id="IPR007627">
    <property type="entry name" value="RNA_pol_sigma70_r2"/>
</dbReference>
<dbReference type="Pfam" id="PF04542">
    <property type="entry name" value="Sigma70_r2"/>
    <property type="match status" value="1"/>
</dbReference>
<dbReference type="SUPFAM" id="SSF88659">
    <property type="entry name" value="Sigma3 and sigma4 domains of RNA polymerase sigma factors"/>
    <property type="match status" value="1"/>
</dbReference>
<dbReference type="PANTHER" id="PTHR43133">
    <property type="entry name" value="RNA POLYMERASE ECF-TYPE SIGMA FACTO"/>
    <property type="match status" value="1"/>
</dbReference>
<evidence type="ECO:0000256" key="3">
    <source>
        <dbReference type="ARBA" id="ARBA00023082"/>
    </source>
</evidence>
<evidence type="ECO:0000256" key="1">
    <source>
        <dbReference type="ARBA" id="ARBA00010641"/>
    </source>
</evidence>
<feature type="domain" description="RNA polymerase sigma factor 70 region 4 type 2" evidence="6">
    <location>
        <begin position="120"/>
        <end position="171"/>
    </location>
</feature>
<keyword evidence="2" id="KW-0805">Transcription regulation</keyword>
<feature type="domain" description="RNA polymerase sigma-70 region 2" evidence="5">
    <location>
        <begin position="27"/>
        <end position="90"/>
    </location>
</feature>
<sequence length="180" mass="21510">MRKEDEDIILELLKGSDQKAFKRLFYYYAEPLRSFISYFIHDPESSEELVLDIFMSLWENRFSLKIHTSLKAYLFQSARNKVISYFRTKKEQCYLLEMPDFDLGQENETSFLEIKELSVLIEEAVSLLPDRCRQIFLKSRIELLSNKELAEQMHISEKTVENQITIALKKIRKFLNEKYS</sequence>
<keyword evidence="3" id="KW-0731">Sigma factor</keyword>
<dbReference type="Gene3D" id="1.10.10.10">
    <property type="entry name" value="Winged helix-like DNA-binding domain superfamily/Winged helix DNA-binding domain"/>
    <property type="match status" value="1"/>
</dbReference>
<evidence type="ECO:0000256" key="4">
    <source>
        <dbReference type="ARBA" id="ARBA00023163"/>
    </source>
</evidence>
<dbReference type="InterPro" id="IPR039425">
    <property type="entry name" value="RNA_pol_sigma-70-like"/>
</dbReference>
<reference evidence="7 8" key="1">
    <citation type="submission" date="2024-02" db="EMBL/GenBank/DDBJ databases">
        <title>Whole genome sequencing of Parabacteroides sp. AD58.</title>
        <authorList>
            <person name="Chaplin A.V."/>
            <person name="Pikina A.P."/>
            <person name="Sokolova S.R."/>
            <person name="Korostin D.O."/>
            <person name="Efimov B.A."/>
        </authorList>
    </citation>
    <scope>NUCLEOTIDE SEQUENCE [LARGE SCALE GENOMIC DNA]</scope>
    <source>
        <strain evidence="7 8">AD58</strain>
    </source>
</reference>
<dbReference type="InterPro" id="IPR013249">
    <property type="entry name" value="RNA_pol_sigma70_r4_t2"/>
</dbReference>
<evidence type="ECO:0000259" key="5">
    <source>
        <dbReference type="Pfam" id="PF04542"/>
    </source>
</evidence>
<proteinExistence type="inferred from homology"/>
<evidence type="ECO:0000256" key="2">
    <source>
        <dbReference type="ARBA" id="ARBA00023015"/>
    </source>
</evidence>
<dbReference type="InterPro" id="IPR013325">
    <property type="entry name" value="RNA_pol_sigma_r2"/>
</dbReference>
<dbReference type="Proteomes" id="UP001320603">
    <property type="component" value="Chromosome"/>
</dbReference>
<organism evidence="7 8">
    <name type="scientific">Parabacteroides absconsus</name>
    <dbReference type="NCBI Taxonomy" id="2951805"/>
    <lineage>
        <taxon>Bacteria</taxon>
        <taxon>Pseudomonadati</taxon>
        <taxon>Bacteroidota</taxon>
        <taxon>Bacteroidia</taxon>
        <taxon>Bacteroidales</taxon>
        <taxon>Tannerellaceae</taxon>
        <taxon>Parabacteroides</taxon>
    </lineage>
</organism>
<name>A0ABZ2IIM5_9BACT</name>
<evidence type="ECO:0000259" key="6">
    <source>
        <dbReference type="Pfam" id="PF08281"/>
    </source>
</evidence>
<keyword evidence="4" id="KW-0804">Transcription</keyword>
<dbReference type="RefSeq" id="WP_251967585.1">
    <property type="nucleotide sequence ID" value="NZ_CP146284.1"/>
</dbReference>
<evidence type="ECO:0000313" key="8">
    <source>
        <dbReference type="Proteomes" id="UP001320603"/>
    </source>
</evidence>
<dbReference type="Pfam" id="PF08281">
    <property type="entry name" value="Sigma70_r4_2"/>
    <property type="match status" value="1"/>
</dbReference>
<comment type="similarity">
    <text evidence="1">Belongs to the sigma-70 factor family. ECF subfamily.</text>
</comment>
<protein>
    <submittedName>
        <fullName evidence="7">RNA polymerase sigma-70 factor</fullName>
    </submittedName>
</protein>
<dbReference type="InterPro" id="IPR036388">
    <property type="entry name" value="WH-like_DNA-bd_sf"/>
</dbReference>
<dbReference type="NCBIfam" id="TIGR02985">
    <property type="entry name" value="Sig70_bacteroi1"/>
    <property type="match status" value="1"/>
</dbReference>
<keyword evidence="8" id="KW-1185">Reference proteome</keyword>